<protein>
    <submittedName>
        <fullName evidence="2">Uncharacterized protein</fullName>
    </submittedName>
</protein>
<organism evidence="2 3">
    <name type="scientific">Cylicostephanus goldi</name>
    <name type="common">Nematode worm</name>
    <dbReference type="NCBI Taxonomy" id="71465"/>
    <lineage>
        <taxon>Eukaryota</taxon>
        <taxon>Metazoa</taxon>
        <taxon>Ecdysozoa</taxon>
        <taxon>Nematoda</taxon>
        <taxon>Chromadorea</taxon>
        <taxon>Rhabditida</taxon>
        <taxon>Rhabditina</taxon>
        <taxon>Rhabditomorpha</taxon>
        <taxon>Strongyloidea</taxon>
        <taxon>Strongylidae</taxon>
        <taxon>Cylicostephanus</taxon>
    </lineage>
</organism>
<reference evidence="2 3" key="1">
    <citation type="submission" date="2018-11" db="EMBL/GenBank/DDBJ databases">
        <authorList>
            <consortium name="Pathogen Informatics"/>
        </authorList>
    </citation>
    <scope>NUCLEOTIDE SEQUENCE [LARGE SCALE GENOMIC DNA]</scope>
</reference>
<evidence type="ECO:0000313" key="3">
    <source>
        <dbReference type="Proteomes" id="UP000271889"/>
    </source>
</evidence>
<evidence type="ECO:0000256" key="1">
    <source>
        <dbReference type="SAM" id="MobiDB-lite"/>
    </source>
</evidence>
<feature type="region of interest" description="Disordered" evidence="1">
    <location>
        <begin position="1"/>
        <end position="36"/>
    </location>
</feature>
<name>A0A3P6V0A9_CYLGO</name>
<sequence length="118" mass="12602">MAKTPRPRSGVLQAVRRSLAKPGSGPETMKRLSSRIAKQMQQSCSGAVTRTSAVGKDSAMAFGNYQAASSKGFCVCKGTLFVFLPQSAKLYFQINLLSSGPADDKCQTSNAQSRFSMV</sequence>
<accession>A0A3P6V0A9</accession>
<dbReference type="EMBL" id="UYRV01031065">
    <property type="protein sequence ID" value="VDK85448.1"/>
    <property type="molecule type" value="Genomic_DNA"/>
</dbReference>
<proteinExistence type="predicted"/>
<gene>
    <name evidence="2" type="ORF">CGOC_LOCUS8454</name>
</gene>
<keyword evidence="3" id="KW-1185">Reference proteome</keyword>
<dbReference type="AlphaFoldDB" id="A0A3P6V0A9"/>
<evidence type="ECO:0000313" key="2">
    <source>
        <dbReference type="EMBL" id="VDK85448.1"/>
    </source>
</evidence>
<dbReference type="Proteomes" id="UP000271889">
    <property type="component" value="Unassembled WGS sequence"/>
</dbReference>